<dbReference type="GO" id="GO:0047617">
    <property type="term" value="F:fatty acyl-CoA hydrolase activity"/>
    <property type="evidence" value="ECO:0007669"/>
    <property type="project" value="TreeGrafter"/>
</dbReference>
<proteinExistence type="predicted"/>
<dbReference type="PANTHER" id="PTHR31793">
    <property type="entry name" value="4-HYDROXYBENZOYL-COA THIOESTERASE FAMILY MEMBER"/>
    <property type="match status" value="1"/>
</dbReference>
<dbReference type="CDD" id="cd00586">
    <property type="entry name" value="4HBT"/>
    <property type="match status" value="1"/>
</dbReference>
<dbReference type="Gene3D" id="3.10.129.10">
    <property type="entry name" value="Hotdog Thioesterase"/>
    <property type="match status" value="1"/>
</dbReference>
<organism evidence="1">
    <name type="scientific">metagenome</name>
    <dbReference type="NCBI Taxonomy" id="256318"/>
    <lineage>
        <taxon>unclassified sequences</taxon>
        <taxon>metagenomes</taxon>
    </lineage>
</organism>
<dbReference type="InterPro" id="IPR050563">
    <property type="entry name" value="4-hydroxybenzoyl-CoA_TE"/>
</dbReference>
<dbReference type="SUPFAM" id="SSF54637">
    <property type="entry name" value="Thioesterase/thiol ester dehydrase-isomerase"/>
    <property type="match status" value="1"/>
</dbReference>
<dbReference type="InterPro" id="IPR029069">
    <property type="entry name" value="HotDog_dom_sf"/>
</dbReference>
<gene>
    <name evidence="1" type="ORF">NOCA2540014</name>
</gene>
<reference evidence="1" key="1">
    <citation type="submission" date="2015-08" db="EMBL/GenBank/DDBJ databases">
        <authorList>
            <person name="Babu N.S."/>
            <person name="Beckwith C.J."/>
            <person name="Beseler K.G."/>
            <person name="Brison A."/>
            <person name="Carone J.V."/>
            <person name="Caskin T.P."/>
            <person name="Diamond M."/>
            <person name="Durham M.E."/>
            <person name="Foxe J.M."/>
            <person name="Go M."/>
            <person name="Henderson B.A."/>
            <person name="Jones I.B."/>
            <person name="McGettigan J.A."/>
            <person name="Micheletti S.J."/>
            <person name="Nasrallah M.E."/>
            <person name="Ortiz D."/>
            <person name="Piller C.R."/>
            <person name="Privatt S.R."/>
            <person name="Schneider S.L."/>
            <person name="Sharp S."/>
            <person name="Smith T.C."/>
            <person name="Stanton J.D."/>
            <person name="Ullery H.E."/>
            <person name="Wilson R.J."/>
            <person name="Serrano M.G."/>
            <person name="Buck G."/>
            <person name="Lee V."/>
            <person name="Wang Y."/>
            <person name="Carvalho R."/>
            <person name="Voegtly L."/>
            <person name="Shi R."/>
            <person name="Duckworth R."/>
            <person name="Johnson A."/>
            <person name="Loviza R."/>
            <person name="Walstead R."/>
            <person name="Shah Z."/>
            <person name="Kiflezghi M."/>
            <person name="Wade K."/>
            <person name="Ball S.L."/>
            <person name="Bradley K.W."/>
            <person name="Asai D.J."/>
            <person name="Bowman C.A."/>
            <person name="Russell D.A."/>
            <person name="Pope W.H."/>
            <person name="Jacobs-Sera D."/>
            <person name="Hendrix R.W."/>
            <person name="Hatfull G.F."/>
        </authorList>
    </citation>
    <scope>NUCLEOTIDE SEQUENCE</scope>
</reference>
<name>A0A2P2C9P3_9ZZZZ</name>
<sequence length="153" mass="16930">MAACDEAATEVIWREEVRPEWIDYNGHLSEPYYVLVFGHATDAVMEEIGLGEEARALHSTSLFTVEAHVRYLDQVSEGESLEVRSSLVGAGPKKLHLWHEMWAGGRLRATEEILGLHVDTVEGRTTPFPEGVAARISALLTEPPEHSGRSIVV</sequence>
<dbReference type="PANTHER" id="PTHR31793:SF2">
    <property type="entry name" value="BLR1345 PROTEIN"/>
    <property type="match status" value="1"/>
</dbReference>
<dbReference type="EMBL" id="CZKA01000050">
    <property type="protein sequence ID" value="CUR58726.1"/>
    <property type="molecule type" value="Genomic_DNA"/>
</dbReference>
<accession>A0A2P2C9P3</accession>
<evidence type="ECO:0000313" key="1">
    <source>
        <dbReference type="EMBL" id="CUR58726.1"/>
    </source>
</evidence>
<evidence type="ECO:0008006" key="2">
    <source>
        <dbReference type="Google" id="ProtNLM"/>
    </source>
</evidence>
<protein>
    <recommendedName>
        <fullName evidence="2">Thioesterase</fullName>
    </recommendedName>
</protein>
<dbReference type="AlphaFoldDB" id="A0A2P2C9P3"/>
<dbReference type="Pfam" id="PF13279">
    <property type="entry name" value="4HBT_2"/>
    <property type="match status" value="1"/>
</dbReference>